<reference evidence="1 2" key="1">
    <citation type="submission" date="2021-01" db="EMBL/GenBank/DDBJ databases">
        <title>Whole genome shotgun sequence of Actinoplanes lobatus NBRC 12513.</title>
        <authorList>
            <person name="Komaki H."/>
            <person name="Tamura T."/>
        </authorList>
    </citation>
    <scope>NUCLEOTIDE SEQUENCE [LARGE SCALE GENOMIC DNA]</scope>
    <source>
        <strain evidence="1 2">NBRC 12513</strain>
    </source>
</reference>
<name>A0ABQ4AHE3_9ACTN</name>
<organism evidence="1 2">
    <name type="scientific">Actinoplanes lobatus</name>
    <dbReference type="NCBI Taxonomy" id="113568"/>
    <lineage>
        <taxon>Bacteria</taxon>
        <taxon>Bacillati</taxon>
        <taxon>Actinomycetota</taxon>
        <taxon>Actinomycetes</taxon>
        <taxon>Micromonosporales</taxon>
        <taxon>Micromonosporaceae</taxon>
        <taxon>Actinoplanes</taxon>
    </lineage>
</organism>
<sequence>MCPHEASVPNNLHRGANGSLQTSALKARPVLPAPFRQRQDYESKEVIGMHSTLKRVATGLAATATAVTVASTVGATPAFAGTNTSLATLKTPSYALGAGLAYFYHEGEHLRIVDRDADGAGVRIYWAVSDPQGNVYDNGTAYVGGAGNENNVNMTVTDGHTISFTLCVSDNGNRIQATCSQNWATA</sequence>
<proteinExistence type="predicted"/>
<dbReference type="Proteomes" id="UP000631312">
    <property type="component" value="Unassembled WGS sequence"/>
</dbReference>
<comment type="caution">
    <text evidence="1">The sequence shown here is derived from an EMBL/GenBank/DDBJ whole genome shotgun (WGS) entry which is preliminary data.</text>
</comment>
<evidence type="ECO:0000313" key="2">
    <source>
        <dbReference type="Proteomes" id="UP000631312"/>
    </source>
</evidence>
<dbReference type="EMBL" id="BOMP01000046">
    <property type="protein sequence ID" value="GIE40428.1"/>
    <property type="molecule type" value="Genomic_DNA"/>
</dbReference>
<gene>
    <name evidence="1" type="ORF">Alo02nite_33260</name>
</gene>
<accession>A0ABQ4AHE3</accession>
<keyword evidence="2" id="KW-1185">Reference proteome</keyword>
<evidence type="ECO:0000313" key="1">
    <source>
        <dbReference type="EMBL" id="GIE40428.1"/>
    </source>
</evidence>
<protein>
    <submittedName>
        <fullName evidence="1">Uncharacterized protein</fullName>
    </submittedName>
</protein>